<dbReference type="SMART" id="SM00934">
    <property type="entry name" value="OMPdecase"/>
    <property type="match status" value="1"/>
</dbReference>
<accession>A0A553N8X9</accession>
<evidence type="ECO:0000256" key="6">
    <source>
        <dbReference type="ARBA" id="ARBA00012321"/>
    </source>
</evidence>
<dbReference type="FunFam" id="3.40.50.2020:FF:000025">
    <property type="entry name" value="Uridine monophosphate synthetase"/>
    <property type="match status" value="1"/>
</dbReference>
<dbReference type="InterPro" id="IPR004467">
    <property type="entry name" value="Or_phspho_trans_dom"/>
</dbReference>
<keyword evidence="12" id="KW-0456">Lyase</keyword>
<dbReference type="OrthoDB" id="10263753at2759"/>
<evidence type="ECO:0000313" key="17">
    <source>
        <dbReference type="EMBL" id="TRY61870.1"/>
    </source>
</evidence>
<keyword evidence="11" id="KW-0665">Pyrimidine biosynthesis</keyword>
<dbReference type="Proteomes" id="UP000318571">
    <property type="component" value="Chromosome 8"/>
</dbReference>
<evidence type="ECO:0000256" key="8">
    <source>
        <dbReference type="ARBA" id="ARBA00022676"/>
    </source>
</evidence>
<comment type="similarity">
    <text evidence="3">In the N-terminal section; belongs to the purine/pyrimidine phosphoribosyltransferase family.</text>
</comment>
<name>A0A553N8X9_TIGCA</name>
<evidence type="ECO:0000256" key="7">
    <source>
        <dbReference type="ARBA" id="ARBA00015047"/>
    </source>
</evidence>
<dbReference type="PROSITE" id="PS00156">
    <property type="entry name" value="OMPDECASE"/>
    <property type="match status" value="1"/>
</dbReference>
<evidence type="ECO:0000256" key="3">
    <source>
        <dbReference type="ARBA" id="ARBA00006221"/>
    </source>
</evidence>
<feature type="active site" description="For OMPdecase activity" evidence="14">
    <location>
        <position position="304"/>
    </location>
</feature>
<evidence type="ECO:0000256" key="5">
    <source>
        <dbReference type="ARBA" id="ARBA00011971"/>
    </source>
</evidence>
<dbReference type="NCBIfam" id="TIGR01740">
    <property type="entry name" value="pyrF"/>
    <property type="match status" value="1"/>
</dbReference>
<dbReference type="HAMAP" id="MF_01208">
    <property type="entry name" value="PyrE"/>
    <property type="match status" value="1"/>
</dbReference>
<feature type="binding site" evidence="15">
    <location>
        <position position="422"/>
    </location>
    <ligand>
        <name>substrate</name>
    </ligand>
</feature>
<dbReference type="EC" id="2.4.2.10" evidence="5"/>
<dbReference type="InterPro" id="IPR018089">
    <property type="entry name" value="OMPdecase_AS"/>
</dbReference>
<dbReference type="AlphaFoldDB" id="A0A553N8X9"/>
<proteinExistence type="inferred from homology"/>
<dbReference type="FunFam" id="3.20.20.70:FF:000114">
    <property type="entry name" value="Decarboxylase,orotidine phosphate"/>
    <property type="match status" value="1"/>
</dbReference>
<gene>
    <name evidence="17" type="ORF">TCAL_06262</name>
</gene>
<dbReference type="PANTHER" id="PTHR19278">
    <property type="entry name" value="OROTATE PHOSPHORIBOSYLTRANSFERASE"/>
    <property type="match status" value="1"/>
</dbReference>
<evidence type="ECO:0000313" key="18">
    <source>
        <dbReference type="Proteomes" id="UP000318571"/>
    </source>
</evidence>
<reference evidence="17 18" key="1">
    <citation type="journal article" date="2018" name="Nat. Ecol. Evol.">
        <title>Genomic signatures of mitonuclear coevolution across populations of Tigriopus californicus.</title>
        <authorList>
            <person name="Barreto F.S."/>
            <person name="Watson E.T."/>
            <person name="Lima T.G."/>
            <person name="Willett C.S."/>
            <person name="Edmands S."/>
            <person name="Li W."/>
            <person name="Burton R.S."/>
        </authorList>
    </citation>
    <scope>NUCLEOTIDE SEQUENCE [LARGE SCALE GENOMIC DNA]</scope>
    <source>
        <strain evidence="17 18">San Diego</strain>
    </source>
</reference>
<dbReference type="OMA" id="SAKHVCG"/>
<comment type="similarity">
    <text evidence="4">In the C-terminal section; belongs to the OMP decarboxylase family.</text>
</comment>
<feature type="binding site" evidence="15">
    <location>
        <position position="363"/>
    </location>
    <ligand>
        <name>substrate</name>
    </ligand>
</feature>
<dbReference type="GO" id="GO:0004590">
    <property type="term" value="F:orotidine-5'-phosphate decarboxylase activity"/>
    <property type="evidence" value="ECO:0007669"/>
    <property type="project" value="UniProtKB-EC"/>
</dbReference>
<evidence type="ECO:0000256" key="2">
    <source>
        <dbReference type="ARBA" id="ARBA00004889"/>
    </source>
</evidence>
<dbReference type="PANTHER" id="PTHR19278:SF9">
    <property type="entry name" value="URIDINE 5'-MONOPHOSPHATE SYNTHASE"/>
    <property type="match status" value="1"/>
</dbReference>
<evidence type="ECO:0000256" key="10">
    <source>
        <dbReference type="ARBA" id="ARBA00022793"/>
    </source>
</evidence>
<keyword evidence="10" id="KW-0210">Decarboxylase</keyword>
<feature type="domain" description="Orotidine 5'-phosphate decarboxylase" evidence="16">
    <location>
        <begin position="244"/>
        <end position="458"/>
    </location>
</feature>
<dbReference type="Pfam" id="PF00215">
    <property type="entry name" value="OMPdecase"/>
    <property type="match status" value="1"/>
</dbReference>
<protein>
    <recommendedName>
        <fullName evidence="7">Uridine 5'-monophosphate synthase</fullName>
        <ecNumber evidence="5">2.4.2.10</ecNumber>
        <ecNumber evidence="6">4.1.1.23</ecNumber>
    </recommendedName>
</protein>
<dbReference type="GO" id="GO:0004588">
    <property type="term" value="F:orotate phosphoribosyltransferase activity"/>
    <property type="evidence" value="ECO:0007669"/>
    <property type="project" value="UniProtKB-EC"/>
</dbReference>
<keyword evidence="13" id="KW-0511">Multifunctional enzyme</keyword>
<sequence length="472" mass="52144">MAVLEELIVNLEGIEAVKFGEFTLKSGLQSPVYFDLRVLVSHPRFMKQASQLLWQVRDSAGPPDIICGVPYTALPLATIISCDENVPMLIRRKEAKGYGTKKILEGHFKPGDECLIIEDVITSGTSILETAELLREHGLVVKHAVVLLNREQGGEENLDQHGIKVTSVCKVSDMLEVLLKHQRIDQSVVEAVRLFIQNNRACLPPRVTLKKSVVDGLDFQTRSSKMLHPMAKKLVEVMIGKKSNLCAAVDVTKTSELLGLAEQLGPFVCVIKTHIDILEDFQYERTIKPLLALAQKHNFLLFEDRKFADIGNTVSLQFQKGLYAIATWADLITVHGIPGPSLLKALEKSSERCIGAVMVSEMSCEGNLIDSEYTKKCISLVESTSSTCAMGVVSQSRLSHQSGILQFTPGVNLSTSKDNLSQRYVSPEQAILERGADIIIVGRGLTQSPNVEQTAKDYQSKAWEAYLTRIQS</sequence>
<evidence type="ECO:0000256" key="15">
    <source>
        <dbReference type="PIRSR" id="PIRSR614732-2"/>
    </source>
</evidence>
<evidence type="ECO:0000256" key="13">
    <source>
        <dbReference type="ARBA" id="ARBA00023268"/>
    </source>
</evidence>
<dbReference type="UniPathway" id="UPA00070">
    <property type="reaction ID" value="UER00119"/>
</dbReference>
<comment type="pathway">
    <text evidence="2">Pyrimidine metabolism; UMP biosynthesis via de novo pathway; UMP from orotate: step 1/2.</text>
</comment>
<feature type="active site" description="For OMPdecase activity" evidence="14">
    <location>
        <position position="306"/>
    </location>
</feature>
<dbReference type="Gene3D" id="3.20.20.70">
    <property type="entry name" value="Aldolase class I"/>
    <property type="match status" value="1"/>
</dbReference>
<keyword evidence="18" id="KW-1185">Reference proteome</keyword>
<dbReference type="EMBL" id="VCGU01000459">
    <property type="protein sequence ID" value="TRY61870.1"/>
    <property type="molecule type" value="Genomic_DNA"/>
</dbReference>
<dbReference type="InterPro" id="IPR023031">
    <property type="entry name" value="OPRT"/>
</dbReference>
<dbReference type="InterPro" id="IPR029057">
    <property type="entry name" value="PRTase-like"/>
</dbReference>
<dbReference type="Gene3D" id="3.40.50.2020">
    <property type="match status" value="1"/>
</dbReference>
<feature type="binding site" evidence="15">
    <location>
        <position position="250"/>
    </location>
    <ligand>
        <name>substrate</name>
    </ligand>
</feature>
<evidence type="ECO:0000256" key="4">
    <source>
        <dbReference type="ARBA" id="ARBA00009769"/>
    </source>
</evidence>
<comment type="pathway">
    <text evidence="1">Pyrimidine metabolism; UMP biosynthesis via de novo pathway; UMP from orotate: step 2/2.</text>
</comment>
<dbReference type="EC" id="4.1.1.23" evidence="6"/>
<feature type="active site" description="For OMPdecase activity" evidence="14">
    <location>
        <position position="309"/>
    </location>
</feature>
<dbReference type="GO" id="GO:0044205">
    <property type="term" value="P:'de novo' UMP biosynthetic process"/>
    <property type="evidence" value="ECO:0007669"/>
    <property type="project" value="UniProtKB-UniPathway"/>
</dbReference>
<evidence type="ECO:0000256" key="1">
    <source>
        <dbReference type="ARBA" id="ARBA00004861"/>
    </source>
</evidence>
<evidence type="ECO:0000256" key="14">
    <source>
        <dbReference type="PIRSR" id="PIRSR614732-1"/>
    </source>
</evidence>
<comment type="caution">
    <text evidence="17">The sequence shown here is derived from an EMBL/GenBank/DDBJ whole genome shotgun (WGS) entry which is preliminary data.</text>
</comment>
<evidence type="ECO:0000256" key="11">
    <source>
        <dbReference type="ARBA" id="ARBA00022975"/>
    </source>
</evidence>
<dbReference type="Pfam" id="PF00156">
    <property type="entry name" value="Pribosyltran"/>
    <property type="match status" value="1"/>
</dbReference>
<dbReference type="InterPro" id="IPR011060">
    <property type="entry name" value="RibuloseP-bd_barrel"/>
</dbReference>
<dbReference type="InterPro" id="IPR001754">
    <property type="entry name" value="OMPdeCOase_dom"/>
</dbReference>
<organism evidence="17 18">
    <name type="scientific">Tigriopus californicus</name>
    <name type="common">Marine copepod</name>
    <dbReference type="NCBI Taxonomy" id="6832"/>
    <lineage>
        <taxon>Eukaryota</taxon>
        <taxon>Metazoa</taxon>
        <taxon>Ecdysozoa</taxon>
        <taxon>Arthropoda</taxon>
        <taxon>Crustacea</taxon>
        <taxon>Multicrustacea</taxon>
        <taxon>Hexanauplia</taxon>
        <taxon>Copepoda</taxon>
        <taxon>Harpacticoida</taxon>
        <taxon>Harpacticidae</taxon>
        <taxon>Tigriopus</taxon>
    </lineage>
</organism>
<keyword evidence="8" id="KW-0328">Glycosyltransferase</keyword>
<feature type="binding site" evidence="15">
    <location>
        <position position="442"/>
    </location>
    <ligand>
        <name>substrate</name>
    </ligand>
</feature>
<dbReference type="SUPFAM" id="SSF51366">
    <property type="entry name" value="Ribulose-phoshate binding barrel"/>
    <property type="match status" value="1"/>
</dbReference>
<dbReference type="SUPFAM" id="SSF53271">
    <property type="entry name" value="PRTase-like"/>
    <property type="match status" value="1"/>
</dbReference>
<dbReference type="CDD" id="cd04725">
    <property type="entry name" value="OMP_decarboxylase_like"/>
    <property type="match status" value="1"/>
</dbReference>
<dbReference type="GO" id="GO:0006207">
    <property type="term" value="P:'de novo' pyrimidine nucleobase biosynthetic process"/>
    <property type="evidence" value="ECO:0007669"/>
    <property type="project" value="InterPro"/>
</dbReference>
<keyword evidence="9" id="KW-0808">Transferase</keyword>
<dbReference type="NCBIfam" id="TIGR00336">
    <property type="entry name" value="pyrE"/>
    <property type="match status" value="1"/>
</dbReference>
<evidence type="ECO:0000256" key="12">
    <source>
        <dbReference type="ARBA" id="ARBA00023239"/>
    </source>
</evidence>
<evidence type="ECO:0000256" key="9">
    <source>
        <dbReference type="ARBA" id="ARBA00022679"/>
    </source>
</evidence>
<feature type="binding site" evidence="15">
    <location>
        <position position="443"/>
    </location>
    <ligand>
        <name>substrate</name>
    </ligand>
</feature>
<dbReference type="CDD" id="cd06223">
    <property type="entry name" value="PRTases_typeI"/>
    <property type="match status" value="1"/>
</dbReference>
<dbReference type="InterPro" id="IPR013785">
    <property type="entry name" value="Aldolase_TIM"/>
</dbReference>
<dbReference type="InterPro" id="IPR000836">
    <property type="entry name" value="PRTase_dom"/>
</dbReference>
<evidence type="ECO:0000259" key="16">
    <source>
        <dbReference type="SMART" id="SM00934"/>
    </source>
</evidence>
<feature type="binding site" evidence="15">
    <location>
        <position position="272"/>
    </location>
    <ligand>
        <name>substrate</name>
    </ligand>
</feature>
<dbReference type="InterPro" id="IPR014732">
    <property type="entry name" value="OMPdecase"/>
</dbReference>
<dbReference type="STRING" id="6832.A0A553N8X9"/>